<dbReference type="GO" id="GO:0016435">
    <property type="term" value="F:rRNA (guanine) methyltransferase activity"/>
    <property type="evidence" value="ECO:0007669"/>
    <property type="project" value="TreeGrafter"/>
</dbReference>
<keyword evidence="5" id="KW-0808">Transferase</keyword>
<gene>
    <name evidence="11" type="ORF">QYE76_071904</name>
</gene>
<sequence length="500" mass="55108">MGKVKGKQRQDKYYHLAKEQGYRSRAAFKLQQLDARFRFLPTARAVLDLCAAPGGWLQVAVARAPAAAFVVGVDLVPIRPVRGAHALTEDITTTRCRSAVRSLMDSRAIPAFDVVLHDGSPNVGGAWAQEATAQSALVIDAVRLATAFLAPRGAFVTKVFRSQDFNAILFCLRQLFAKVEVHKPAASRGSSAEIYIVCLKYKAPARIHPELLDIKHLFSVDSEHDMPIIDVLSTSNKSKKRPPRVGYEPGVTVLRKVGLASDFVWSDAQTPQEFLGSCTEISFDDPASRPIKDHELTTDEVRFLCEDLRVLDKNSYKHILRWRVRLRKSLSSSSSQVTVTPKADGAATDAKAKGDGQLLQDMEELVGAIDRKQTGEKKKRQSRRRAKDKVRKATGVQIDDVTEDDDAQLDKMLDEAYERYVTKKGGEVKQERKRAKRTNPDADADLSEGREDDGHGIGTDQGSDEDQENSGGATARQARAAARAKLVNSLEFLPGSETLS</sequence>
<evidence type="ECO:0000313" key="11">
    <source>
        <dbReference type="EMBL" id="KAK1603537.1"/>
    </source>
</evidence>
<dbReference type="InterPro" id="IPR024576">
    <property type="entry name" value="rRNA_MeTfrase_Spb1_DUF3381"/>
</dbReference>
<dbReference type="InterPro" id="IPR029063">
    <property type="entry name" value="SAM-dependent_MTases_sf"/>
</dbReference>
<dbReference type="PANTHER" id="PTHR10920:SF13">
    <property type="entry name" value="PRE-RRNA 2'-O-RIBOSE RNA METHYLTRANSFERASE FTSJ3"/>
    <property type="match status" value="1"/>
</dbReference>
<dbReference type="InterPro" id="IPR015507">
    <property type="entry name" value="rRNA-MeTfrase_E"/>
</dbReference>
<reference evidence="11" key="1">
    <citation type="submission" date="2023-07" db="EMBL/GenBank/DDBJ databases">
        <title>A chromosome-level genome assembly of Lolium multiflorum.</title>
        <authorList>
            <person name="Chen Y."/>
            <person name="Copetti D."/>
            <person name="Kolliker R."/>
            <person name="Studer B."/>
        </authorList>
    </citation>
    <scope>NUCLEOTIDE SEQUENCE</scope>
    <source>
        <strain evidence="11">02402/16</strain>
        <tissue evidence="11">Leaf</tissue>
    </source>
</reference>
<feature type="compositionally biased region" description="Low complexity" evidence="8">
    <location>
        <begin position="473"/>
        <end position="482"/>
    </location>
</feature>
<dbReference type="Proteomes" id="UP001231189">
    <property type="component" value="Unassembled WGS sequence"/>
</dbReference>
<evidence type="ECO:0000313" key="12">
    <source>
        <dbReference type="Proteomes" id="UP001231189"/>
    </source>
</evidence>
<feature type="region of interest" description="Disordered" evidence="8">
    <location>
        <begin position="425"/>
        <end position="482"/>
    </location>
</feature>
<keyword evidence="4" id="KW-0489">Methyltransferase</keyword>
<dbReference type="GO" id="GO:0008650">
    <property type="term" value="F:rRNA (uridine-2'-O-)-methyltransferase activity"/>
    <property type="evidence" value="ECO:0007669"/>
    <property type="project" value="TreeGrafter"/>
</dbReference>
<dbReference type="GO" id="GO:0030687">
    <property type="term" value="C:preribosome, large subunit precursor"/>
    <property type="evidence" value="ECO:0007669"/>
    <property type="project" value="TreeGrafter"/>
</dbReference>
<dbReference type="HAMAP" id="MF_01547">
    <property type="entry name" value="RNA_methyltr_E"/>
    <property type="match status" value="1"/>
</dbReference>
<dbReference type="Pfam" id="PF11861">
    <property type="entry name" value="DUF3381"/>
    <property type="match status" value="1"/>
</dbReference>
<dbReference type="InterPro" id="IPR002877">
    <property type="entry name" value="RNA_MeTrfase_FtsJ_dom"/>
</dbReference>
<evidence type="ECO:0000256" key="2">
    <source>
        <dbReference type="ARBA" id="ARBA00022517"/>
    </source>
</evidence>
<evidence type="ECO:0000256" key="4">
    <source>
        <dbReference type="ARBA" id="ARBA00022603"/>
    </source>
</evidence>
<dbReference type="SUPFAM" id="SSF53335">
    <property type="entry name" value="S-adenosyl-L-methionine-dependent methyltransferases"/>
    <property type="match status" value="1"/>
</dbReference>
<name>A0AAD8QLG5_LOLMU</name>
<evidence type="ECO:0000259" key="10">
    <source>
        <dbReference type="Pfam" id="PF11861"/>
    </source>
</evidence>
<evidence type="ECO:0000256" key="5">
    <source>
        <dbReference type="ARBA" id="ARBA00022679"/>
    </source>
</evidence>
<accession>A0AAD8QLG5</accession>
<comment type="subcellular location">
    <subcellularLocation>
        <location evidence="1">Nucleus</location>
        <location evidence="1">Nucleolus</location>
    </subcellularLocation>
</comment>
<dbReference type="GO" id="GO:0005730">
    <property type="term" value="C:nucleolus"/>
    <property type="evidence" value="ECO:0007669"/>
    <property type="project" value="UniProtKB-SubCell"/>
</dbReference>
<dbReference type="Gene3D" id="3.40.50.150">
    <property type="entry name" value="Vaccinia Virus protein VP39"/>
    <property type="match status" value="1"/>
</dbReference>
<organism evidence="11 12">
    <name type="scientific">Lolium multiflorum</name>
    <name type="common">Italian ryegrass</name>
    <name type="synonym">Lolium perenne subsp. multiflorum</name>
    <dbReference type="NCBI Taxonomy" id="4521"/>
    <lineage>
        <taxon>Eukaryota</taxon>
        <taxon>Viridiplantae</taxon>
        <taxon>Streptophyta</taxon>
        <taxon>Embryophyta</taxon>
        <taxon>Tracheophyta</taxon>
        <taxon>Spermatophyta</taxon>
        <taxon>Magnoliopsida</taxon>
        <taxon>Liliopsida</taxon>
        <taxon>Poales</taxon>
        <taxon>Poaceae</taxon>
        <taxon>BOP clade</taxon>
        <taxon>Pooideae</taxon>
        <taxon>Poodae</taxon>
        <taxon>Poeae</taxon>
        <taxon>Poeae Chloroplast Group 2 (Poeae type)</taxon>
        <taxon>Loliodinae</taxon>
        <taxon>Loliinae</taxon>
        <taxon>Lolium</taxon>
    </lineage>
</organism>
<evidence type="ECO:0000256" key="3">
    <source>
        <dbReference type="ARBA" id="ARBA00022552"/>
    </source>
</evidence>
<protein>
    <submittedName>
        <fullName evidence="11">Uncharacterized protein</fullName>
    </submittedName>
</protein>
<feature type="region of interest" description="Disordered" evidence="8">
    <location>
        <begin position="333"/>
        <end position="355"/>
    </location>
</feature>
<proteinExistence type="inferred from homology"/>
<evidence type="ECO:0000256" key="8">
    <source>
        <dbReference type="SAM" id="MobiDB-lite"/>
    </source>
</evidence>
<evidence type="ECO:0000256" key="7">
    <source>
        <dbReference type="ARBA" id="ARBA00023242"/>
    </source>
</evidence>
<evidence type="ECO:0000256" key="1">
    <source>
        <dbReference type="ARBA" id="ARBA00004604"/>
    </source>
</evidence>
<evidence type="ECO:0000259" key="9">
    <source>
        <dbReference type="Pfam" id="PF01728"/>
    </source>
</evidence>
<dbReference type="GO" id="GO:0000466">
    <property type="term" value="P:maturation of 5.8S rRNA from tricistronic rRNA transcript (SSU-rRNA, 5.8S rRNA, LSU-rRNA)"/>
    <property type="evidence" value="ECO:0007669"/>
    <property type="project" value="TreeGrafter"/>
</dbReference>
<feature type="compositionally biased region" description="Basic residues" evidence="8">
    <location>
        <begin position="377"/>
        <end position="392"/>
    </location>
</feature>
<feature type="domain" description="DUF3381" evidence="10">
    <location>
        <begin position="238"/>
        <end position="389"/>
    </location>
</feature>
<dbReference type="PANTHER" id="PTHR10920">
    <property type="entry name" value="RIBOSOMAL RNA METHYLTRANSFERASE"/>
    <property type="match status" value="1"/>
</dbReference>
<comment type="caution">
    <text evidence="11">The sequence shown here is derived from an EMBL/GenBank/DDBJ whole genome shotgun (WGS) entry which is preliminary data.</text>
</comment>
<dbReference type="AlphaFoldDB" id="A0AAD8QLG5"/>
<keyword evidence="7" id="KW-0539">Nucleus</keyword>
<keyword evidence="2" id="KW-0690">Ribosome biogenesis</keyword>
<keyword evidence="6" id="KW-0949">S-adenosyl-L-methionine</keyword>
<evidence type="ECO:0000256" key="6">
    <source>
        <dbReference type="ARBA" id="ARBA00022691"/>
    </source>
</evidence>
<dbReference type="FunFam" id="3.40.50.150:FF:000004">
    <property type="entry name" value="AdoMet-dependent rRNA methyltransferase SPB1"/>
    <property type="match status" value="1"/>
</dbReference>
<dbReference type="Pfam" id="PF01728">
    <property type="entry name" value="FtsJ"/>
    <property type="match status" value="1"/>
</dbReference>
<dbReference type="EMBL" id="JAUUTY010000022">
    <property type="protein sequence ID" value="KAK1603537.1"/>
    <property type="molecule type" value="Genomic_DNA"/>
</dbReference>
<keyword evidence="12" id="KW-1185">Reference proteome</keyword>
<dbReference type="InterPro" id="IPR050082">
    <property type="entry name" value="RNA_methyltr_RlmE"/>
</dbReference>
<feature type="region of interest" description="Disordered" evidence="8">
    <location>
        <begin position="367"/>
        <end position="394"/>
    </location>
</feature>
<feature type="domain" description="Ribosomal RNA methyltransferase FtsJ" evidence="9">
    <location>
        <begin position="22"/>
        <end position="201"/>
    </location>
</feature>
<keyword evidence="3" id="KW-0698">rRNA processing</keyword>
<dbReference type="GO" id="GO:0000463">
    <property type="term" value="P:maturation of LSU-rRNA from tricistronic rRNA transcript (SSU-rRNA, 5.8S rRNA, LSU-rRNA)"/>
    <property type="evidence" value="ECO:0007669"/>
    <property type="project" value="TreeGrafter"/>
</dbReference>